<dbReference type="AlphaFoldDB" id="A0A239MPY4"/>
<dbReference type="Proteomes" id="UP000198318">
    <property type="component" value="Unassembled WGS sequence"/>
</dbReference>
<evidence type="ECO:0000313" key="1">
    <source>
        <dbReference type="EMBL" id="SNT44550.1"/>
    </source>
</evidence>
<organism evidence="1 2">
    <name type="scientific">Actinomadura meyerae</name>
    <dbReference type="NCBI Taxonomy" id="240840"/>
    <lineage>
        <taxon>Bacteria</taxon>
        <taxon>Bacillati</taxon>
        <taxon>Actinomycetota</taxon>
        <taxon>Actinomycetes</taxon>
        <taxon>Streptosporangiales</taxon>
        <taxon>Thermomonosporaceae</taxon>
        <taxon>Actinomadura</taxon>
    </lineage>
</organism>
<sequence length="385" mass="41435">MRLRAAADDPSALPGVSSLADMVKQWETGRHLPGPVYRPLYARLTGVDETELFADEPATSTAIDSRDAPETGIAAEAVTVRSGIGHHGPVAPELVGYFRQQLPGHYGADMWLGPHMLIPTVGAQTRLIQELVQTAAAPVRRGLLEMGVAYAALLGWLYQDAADLPHSAHWRAVALDMAHRHGDPDLIGYALANKAMHAVDLGDGTAIVDYAQAALADERRLSPKVRLLALVHLAHGYGFTRDRAALDHALDRAEALIDLVDEEQPWGNACRRTPHYMAIQRATAYGRSGDHEDAAHLWDEILGDQPGNYRRDHGVFRARQAAALAAGRSAEPERVVRIAAGAAAACTETGSERLRGELAALPARASAWTHSPHGRELAEIIASVA</sequence>
<reference evidence="1 2" key="1">
    <citation type="submission" date="2017-06" db="EMBL/GenBank/DDBJ databases">
        <authorList>
            <person name="Kim H.J."/>
            <person name="Triplett B.A."/>
        </authorList>
    </citation>
    <scope>NUCLEOTIDE SEQUENCE [LARGE SCALE GENOMIC DNA]</scope>
    <source>
        <strain evidence="1 2">DSM 44715</strain>
    </source>
</reference>
<evidence type="ECO:0000313" key="2">
    <source>
        <dbReference type="Proteomes" id="UP000198318"/>
    </source>
</evidence>
<gene>
    <name evidence="1" type="ORF">SAMN05443665_103064</name>
</gene>
<keyword evidence="2" id="KW-1185">Reference proteome</keyword>
<proteinExistence type="predicted"/>
<accession>A0A239MPY4</accession>
<dbReference type="EMBL" id="FZOR01000030">
    <property type="protein sequence ID" value="SNT44550.1"/>
    <property type="molecule type" value="Genomic_DNA"/>
</dbReference>
<evidence type="ECO:0008006" key="3">
    <source>
        <dbReference type="Google" id="ProtNLM"/>
    </source>
</evidence>
<name>A0A239MPY4_9ACTN</name>
<protein>
    <recommendedName>
        <fullName evidence="3">Twin-arginine translocation pathway signal</fullName>
    </recommendedName>
</protein>